<feature type="compositionally biased region" description="Polar residues" evidence="1">
    <location>
        <begin position="491"/>
        <end position="513"/>
    </location>
</feature>
<evidence type="ECO:0000256" key="1">
    <source>
        <dbReference type="SAM" id="MobiDB-lite"/>
    </source>
</evidence>
<feature type="compositionally biased region" description="Polar residues" evidence="1">
    <location>
        <begin position="184"/>
        <end position="204"/>
    </location>
</feature>
<proteinExistence type="predicted"/>
<name>A0A4Y2V2Y3_ARAVE</name>
<dbReference type="InterPro" id="IPR006579">
    <property type="entry name" value="Pre_C2HC_dom"/>
</dbReference>
<evidence type="ECO:0000313" key="4">
    <source>
        <dbReference type="Proteomes" id="UP000499080"/>
    </source>
</evidence>
<sequence length="562" mass="64143">MDATSIDLKDELWTSAPIGFYAPDHREFLKLQNNIVRRLRYLDSKRLDQRERITAIQSVRESLGKWFNTISHHPEYDEGKCAKITCKYNKILRDNGYDSEYECNDEVSSYGDISTDETVASDSDVGKQELTDNSKTQDCRDTAFKKSKLSNNNEEMSRINTRACSPANDIVNNLYGDDPAMDIDSSTNIDPNKTNVPNQNSFSDSIPLQNKFSPLANLPTAESTQEQANNVNQGKPPKISPITLKKPANYRELLRKINEVEKIKCIAKETGEFLKLHCTTPDDAKKLTDYFDKNQNEYFVTPRRTNKPIKVVIKGLPKETDTEEIKEELTNKNFRVEKVNQLKKFKTREPLNIFQIHLTLTDNVSEIYKLDTLCYHFISVEVYRSRIHYQCFNCQRWNHGSNGCKLNPRCVVCSENHPSKECPLKGQKSNTPKCANCNGPHAASYRGCPRYPQNIQKNKLQPGKSYANALKSNYENVNKPPPQKTNENDSEISQPPSTVKNNENFPPTNTPINHSEISDIMAIVAEFRKIFRNVKNIRATVQQLQATEGAFEKIAILAEALR</sequence>
<dbReference type="OrthoDB" id="8123891at2759"/>
<protein>
    <submittedName>
        <fullName evidence="3">Nucleic-acid-binding protein from transposon X-element</fullName>
    </submittedName>
</protein>
<accession>A0A4Y2V2Y3</accession>
<feature type="region of interest" description="Disordered" evidence="1">
    <location>
        <begin position="178"/>
        <end position="204"/>
    </location>
</feature>
<organism evidence="3 4">
    <name type="scientific">Araneus ventricosus</name>
    <name type="common">Orbweaver spider</name>
    <name type="synonym">Epeira ventricosa</name>
    <dbReference type="NCBI Taxonomy" id="182803"/>
    <lineage>
        <taxon>Eukaryota</taxon>
        <taxon>Metazoa</taxon>
        <taxon>Ecdysozoa</taxon>
        <taxon>Arthropoda</taxon>
        <taxon>Chelicerata</taxon>
        <taxon>Arachnida</taxon>
        <taxon>Araneae</taxon>
        <taxon>Araneomorphae</taxon>
        <taxon>Entelegynae</taxon>
        <taxon>Araneoidea</taxon>
        <taxon>Araneidae</taxon>
        <taxon>Araneus</taxon>
    </lineage>
</organism>
<feature type="compositionally biased region" description="Basic and acidic residues" evidence="1">
    <location>
        <begin position="124"/>
        <end position="144"/>
    </location>
</feature>
<dbReference type="AlphaFoldDB" id="A0A4Y2V2Y3"/>
<keyword evidence="4" id="KW-1185">Reference proteome</keyword>
<dbReference type="SMART" id="SM00596">
    <property type="entry name" value="PRE_C2HC"/>
    <property type="match status" value="1"/>
</dbReference>
<gene>
    <name evidence="3" type="primary">ORF1_45</name>
    <name evidence="3" type="ORF">AVEN_272452_1</name>
</gene>
<reference evidence="3 4" key="1">
    <citation type="journal article" date="2019" name="Sci. Rep.">
        <title>Orb-weaving spider Araneus ventricosus genome elucidates the spidroin gene catalogue.</title>
        <authorList>
            <person name="Kono N."/>
            <person name="Nakamura H."/>
            <person name="Ohtoshi R."/>
            <person name="Moran D.A.P."/>
            <person name="Shinohara A."/>
            <person name="Yoshida Y."/>
            <person name="Fujiwara M."/>
            <person name="Mori M."/>
            <person name="Tomita M."/>
            <person name="Arakawa K."/>
        </authorList>
    </citation>
    <scope>NUCLEOTIDE SEQUENCE [LARGE SCALE GENOMIC DNA]</scope>
</reference>
<dbReference type="Proteomes" id="UP000499080">
    <property type="component" value="Unassembled WGS sequence"/>
</dbReference>
<feature type="region of interest" description="Disordered" evidence="1">
    <location>
        <begin position="223"/>
        <end position="243"/>
    </location>
</feature>
<feature type="compositionally biased region" description="Polar residues" evidence="1">
    <location>
        <begin position="223"/>
        <end position="233"/>
    </location>
</feature>
<feature type="region of interest" description="Disordered" evidence="1">
    <location>
        <begin position="473"/>
        <end position="513"/>
    </location>
</feature>
<feature type="region of interest" description="Disordered" evidence="1">
    <location>
        <begin position="114"/>
        <end position="157"/>
    </location>
</feature>
<evidence type="ECO:0000259" key="2">
    <source>
        <dbReference type="SMART" id="SM00596"/>
    </source>
</evidence>
<evidence type="ECO:0000313" key="3">
    <source>
        <dbReference type="EMBL" id="GBO18107.1"/>
    </source>
</evidence>
<dbReference type="EMBL" id="BGPR01041761">
    <property type="protein sequence ID" value="GBO18107.1"/>
    <property type="molecule type" value="Genomic_DNA"/>
</dbReference>
<dbReference type="Pfam" id="PF07530">
    <property type="entry name" value="PRE_C2HC"/>
    <property type="match status" value="1"/>
</dbReference>
<comment type="caution">
    <text evidence="3">The sequence shown here is derived from an EMBL/GenBank/DDBJ whole genome shotgun (WGS) entry which is preliminary data.</text>
</comment>
<feature type="domain" description="Pre-C2HC" evidence="2">
    <location>
        <begin position="322"/>
        <end position="390"/>
    </location>
</feature>